<dbReference type="Pfam" id="PF14462">
    <property type="entry name" value="Prok-E2_E"/>
    <property type="match status" value="1"/>
</dbReference>
<dbReference type="InterPro" id="IPR027802">
    <property type="entry name" value="Multi-ubiquitin_dom"/>
</dbReference>
<organism evidence="2 3">
    <name type="scientific">Puniceicoccus vermicola</name>
    <dbReference type="NCBI Taxonomy" id="388746"/>
    <lineage>
        <taxon>Bacteria</taxon>
        <taxon>Pseudomonadati</taxon>
        <taxon>Verrucomicrobiota</taxon>
        <taxon>Opitutia</taxon>
        <taxon>Puniceicoccales</taxon>
        <taxon>Puniceicoccaceae</taxon>
        <taxon>Puniceicoccus</taxon>
    </lineage>
</organism>
<dbReference type="Proteomes" id="UP000525652">
    <property type="component" value="Unassembled WGS sequence"/>
</dbReference>
<name>A0A7X1E365_9BACT</name>
<evidence type="ECO:0000313" key="3">
    <source>
        <dbReference type="Proteomes" id="UP000525652"/>
    </source>
</evidence>
<evidence type="ECO:0000313" key="2">
    <source>
        <dbReference type="EMBL" id="MBC2601160.1"/>
    </source>
</evidence>
<dbReference type="EMBL" id="JACHVA010000046">
    <property type="protein sequence ID" value="MBC2601160.1"/>
    <property type="molecule type" value="Genomic_DNA"/>
</dbReference>
<dbReference type="AlphaFoldDB" id="A0A7X1E365"/>
<gene>
    <name evidence="2" type="ORF">H5P30_05120</name>
</gene>
<protein>
    <submittedName>
        <fullName evidence="2">Multiubiquitin domain-containing protein</fullName>
    </submittedName>
</protein>
<feature type="domain" description="Multi-ubiquitin" evidence="1">
    <location>
        <begin position="27"/>
        <end position="86"/>
    </location>
</feature>
<dbReference type="InterPro" id="IPR025701">
    <property type="entry name" value="UBQ-conjugat_E2_E"/>
</dbReference>
<keyword evidence="3" id="KW-1185">Reference proteome</keyword>
<proteinExistence type="predicted"/>
<dbReference type="RefSeq" id="WP_185691885.1">
    <property type="nucleotide sequence ID" value="NZ_JACHVA010000046.1"/>
</dbReference>
<sequence>MPNKNTSEARERPSSGYNIEVADKSLAFRPISIEDGTPTGAQLASTAGITNTNAAIVLSVLDDGSLEDISPQEVVNLDESVRKFIIVESDRTYRYVLNGQRFEWPCAVITGGQIRKLADVPSDHILYLKLRKEADREIKDHEIVDLDASGVEDFYTEHQVWLLNVQGVKVESITPTILTKDALEQAGFDTTAEWQIFLKIKGEPKMPITMDTIVDLTRRGIEKIRLTPKAVDNGSVSTELRREFDLLPGDEAYLDENHALWETVLDGRRRWILIPDYQLPEGYTVSSIVLAMDVPPTYPKAQMDMFYTNPPLALTSGRAIAATQVHEQIDGTTFSRWSRHRGPASKWNPNTDSVVTHLALVEGAILKEVEGS</sequence>
<feature type="domain" description="Multi-ubiquitin" evidence="1">
    <location>
        <begin position="93"/>
        <end position="157"/>
    </location>
</feature>
<accession>A0A7X1E365</accession>
<comment type="caution">
    <text evidence="2">The sequence shown here is derived from an EMBL/GenBank/DDBJ whole genome shotgun (WGS) entry which is preliminary data.</text>
</comment>
<dbReference type="Pfam" id="PF14452">
    <property type="entry name" value="Multi_ubiq"/>
    <property type="match status" value="2"/>
</dbReference>
<evidence type="ECO:0000259" key="1">
    <source>
        <dbReference type="Pfam" id="PF14452"/>
    </source>
</evidence>
<reference evidence="2 3" key="1">
    <citation type="submission" date="2020-07" db="EMBL/GenBank/DDBJ databases">
        <authorList>
            <person name="Feng X."/>
        </authorList>
    </citation>
    <scope>NUCLEOTIDE SEQUENCE [LARGE SCALE GENOMIC DNA]</scope>
    <source>
        <strain evidence="2 3">JCM14086</strain>
    </source>
</reference>